<keyword evidence="7" id="KW-1185">Reference proteome</keyword>
<dbReference type="STRING" id="312017.Q22GG7"/>
<dbReference type="Proteomes" id="UP000009168">
    <property type="component" value="Unassembled WGS sequence"/>
</dbReference>
<evidence type="ECO:0000256" key="1">
    <source>
        <dbReference type="ARBA" id="ARBA00022630"/>
    </source>
</evidence>
<name>Q22GG7_TETTS</name>
<accession>Q22GG7</accession>
<dbReference type="AlphaFoldDB" id="Q22GG7"/>
<proteinExistence type="predicted"/>
<dbReference type="RefSeq" id="XP_001032027.1">
    <property type="nucleotide sequence ID" value="XM_001032027.3"/>
</dbReference>
<dbReference type="OMA" id="MQDGFEL"/>
<dbReference type="GeneID" id="7823602"/>
<dbReference type="eggNOG" id="KOG2614">
    <property type="taxonomic scope" value="Eukaryota"/>
</dbReference>
<keyword evidence="2" id="KW-0274">FAD</keyword>
<dbReference type="GO" id="GO:0004497">
    <property type="term" value="F:monooxygenase activity"/>
    <property type="evidence" value="ECO:0007669"/>
    <property type="project" value="UniProtKB-KW"/>
</dbReference>
<dbReference type="PRINTS" id="PR00420">
    <property type="entry name" value="RNGMNOXGNASE"/>
</dbReference>
<keyword evidence="3" id="KW-0560">Oxidoreductase</keyword>
<feature type="domain" description="FAD-binding" evidence="5">
    <location>
        <begin position="306"/>
        <end position="339"/>
    </location>
</feature>
<dbReference type="InterPro" id="IPR002938">
    <property type="entry name" value="FAD-bd"/>
</dbReference>
<evidence type="ECO:0000313" key="7">
    <source>
        <dbReference type="Proteomes" id="UP000009168"/>
    </source>
</evidence>
<dbReference type="HOGENOM" id="CLU_009665_3_0_1"/>
<evidence type="ECO:0000313" key="6">
    <source>
        <dbReference type="EMBL" id="EAR84364.1"/>
    </source>
</evidence>
<organism evidence="6 7">
    <name type="scientific">Tetrahymena thermophila (strain SB210)</name>
    <dbReference type="NCBI Taxonomy" id="312017"/>
    <lineage>
        <taxon>Eukaryota</taxon>
        <taxon>Sar</taxon>
        <taxon>Alveolata</taxon>
        <taxon>Ciliophora</taxon>
        <taxon>Intramacronucleata</taxon>
        <taxon>Oligohymenophorea</taxon>
        <taxon>Hymenostomatida</taxon>
        <taxon>Tetrahymenina</taxon>
        <taxon>Tetrahymenidae</taxon>
        <taxon>Tetrahymena</taxon>
    </lineage>
</organism>
<evidence type="ECO:0000259" key="5">
    <source>
        <dbReference type="Pfam" id="PF01494"/>
    </source>
</evidence>
<dbReference type="EMBL" id="GG662460">
    <property type="protein sequence ID" value="EAR84364.1"/>
    <property type="molecule type" value="Genomic_DNA"/>
</dbReference>
<evidence type="ECO:0000256" key="3">
    <source>
        <dbReference type="ARBA" id="ARBA00023002"/>
    </source>
</evidence>
<dbReference type="PANTHER" id="PTHR46972">
    <property type="entry name" value="MONOOXYGENASE ASQM-RELATED"/>
    <property type="match status" value="1"/>
</dbReference>
<dbReference type="Gene3D" id="3.50.50.60">
    <property type="entry name" value="FAD/NAD(P)-binding domain"/>
    <property type="match status" value="1"/>
</dbReference>
<dbReference type="GO" id="GO:0071949">
    <property type="term" value="F:FAD binding"/>
    <property type="evidence" value="ECO:0007669"/>
    <property type="project" value="InterPro"/>
</dbReference>
<dbReference type="Pfam" id="PF01494">
    <property type="entry name" value="FAD_binding_3"/>
    <property type="match status" value="1"/>
</dbReference>
<dbReference type="InterPro" id="IPR036188">
    <property type="entry name" value="FAD/NAD-bd_sf"/>
</dbReference>
<evidence type="ECO:0000256" key="4">
    <source>
        <dbReference type="ARBA" id="ARBA00023033"/>
    </source>
</evidence>
<gene>
    <name evidence="6" type="ORF">TTHERM_00703560</name>
</gene>
<dbReference type="SUPFAM" id="SSF51905">
    <property type="entry name" value="FAD/NAD(P)-binding domain"/>
    <property type="match status" value="1"/>
</dbReference>
<sequence>MEGLETKKRILICGGGIGGFALGQYLHQYRSKEFDFDIIEKDVEFSSRKQGYSLTIQKNGQRVLELINKLKDFEECVKKGIALKGRGQTRYSMIDGSLISQSNEQKKDLHYYIPRQEVRRILLEGIESKVKWGYWVNSFTIQEDEKIEIQFCCQNQEVNPKKELYDCLVNCEGLYSRIRTTLLGKEDLVYLETIMINGIIENTDEYYKENRSYIYEGDKQIRLFFKPYQRGQLMWQLTVSLNLEQAINITKQNPSEQLSYALKCLEKMNDQPIFNMIQKTSLDLIRCGLLQTREPITATDFTNFQSVTFLGDSAHPMPPFKGQGANQALEDAADLGRIITPDRITESLRVFERSMFKRANYYQEESVNRVKDFHESKDE</sequence>
<dbReference type="KEGG" id="tet:TTHERM_00703560"/>
<reference evidence="7" key="1">
    <citation type="journal article" date="2006" name="PLoS Biol.">
        <title>Macronuclear genome sequence of the ciliate Tetrahymena thermophila, a model eukaryote.</title>
        <authorList>
            <person name="Eisen J.A."/>
            <person name="Coyne R.S."/>
            <person name="Wu M."/>
            <person name="Wu D."/>
            <person name="Thiagarajan M."/>
            <person name="Wortman J.R."/>
            <person name="Badger J.H."/>
            <person name="Ren Q."/>
            <person name="Amedeo P."/>
            <person name="Jones K.M."/>
            <person name="Tallon L.J."/>
            <person name="Delcher A.L."/>
            <person name="Salzberg S.L."/>
            <person name="Silva J.C."/>
            <person name="Haas B.J."/>
            <person name="Majoros W.H."/>
            <person name="Farzad M."/>
            <person name="Carlton J.M."/>
            <person name="Smith R.K. Jr."/>
            <person name="Garg J."/>
            <person name="Pearlman R.E."/>
            <person name="Karrer K.M."/>
            <person name="Sun L."/>
            <person name="Manning G."/>
            <person name="Elde N.C."/>
            <person name="Turkewitz A.P."/>
            <person name="Asai D.J."/>
            <person name="Wilkes D.E."/>
            <person name="Wang Y."/>
            <person name="Cai H."/>
            <person name="Collins K."/>
            <person name="Stewart B.A."/>
            <person name="Lee S.R."/>
            <person name="Wilamowska K."/>
            <person name="Weinberg Z."/>
            <person name="Ruzzo W.L."/>
            <person name="Wloga D."/>
            <person name="Gaertig J."/>
            <person name="Frankel J."/>
            <person name="Tsao C.-C."/>
            <person name="Gorovsky M.A."/>
            <person name="Keeling P.J."/>
            <person name="Waller R.F."/>
            <person name="Patron N.J."/>
            <person name="Cherry J.M."/>
            <person name="Stover N.A."/>
            <person name="Krieger C.J."/>
            <person name="del Toro C."/>
            <person name="Ryder H.F."/>
            <person name="Williamson S.C."/>
            <person name="Barbeau R.A."/>
            <person name="Hamilton E.P."/>
            <person name="Orias E."/>
        </authorList>
    </citation>
    <scope>NUCLEOTIDE SEQUENCE [LARGE SCALE GENOMIC DNA]</scope>
    <source>
        <strain evidence="7">SB210</strain>
    </source>
</reference>
<protein>
    <submittedName>
        <fullName evidence="6">FAD-binding monooxygenase</fullName>
    </submittedName>
</protein>
<keyword evidence="1" id="KW-0285">Flavoprotein</keyword>
<dbReference type="InParanoid" id="Q22GG7"/>
<dbReference type="OrthoDB" id="655030at2759"/>
<dbReference type="PANTHER" id="PTHR46972:SF1">
    <property type="entry name" value="FAD DEPENDENT OXIDOREDUCTASE DOMAIN-CONTAINING PROTEIN"/>
    <property type="match status" value="1"/>
</dbReference>
<evidence type="ECO:0000256" key="2">
    <source>
        <dbReference type="ARBA" id="ARBA00022827"/>
    </source>
</evidence>
<keyword evidence="4 6" id="KW-0503">Monooxygenase</keyword>